<sequence length="319" mass="34458">MVGSGGRDLAKGYAMTLATALDEFERLRPRLFGIAYRMTGAAGEAEDVVQDAWVRWQKTNRETVRNAEAFLVTVVTRLSINAVTSARATRETYIGPWLPEPVSTVGDPALGADRAEALEMAVVLLLERLDPRERAAYVLREAFDYPYRAIGELLETSEANARQLARRAREHVGRERHSSVDPEQRARIMTAFVAAAQAGDLAALETVLTADVVSISDGGGVVSAARVPLQGRDKVARFFLGALTKFAVGSYPLLVECNGGPAVLTVRDGEPDTLLAFEVTEGGISTLMFVRNPGKLTRLRSLIPPAEPASGGQDRAAHE</sequence>
<evidence type="ECO:0000313" key="9">
    <source>
        <dbReference type="EMBL" id="PYE18124.1"/>
    </source>
</evidence>
<keyword evidence="10" id="KW-1185">Reference proteome</keyword>
<dbReference type="EMBL" id="QJSP01000005">
    <property type="protein sequence ID" value="PYE18124.1"/>
    <property type="molecule type" value="Genomic_DNA"/>
</dbReference>
<feature type="domain" description="RNA polymerase sigma-70 region 2" evidence="7">
    <location>
        <begin position="24"/>
        <end position="87"/>
    </location>
</feature>
<dbReference type="Pfam" id="PF08281">
    <property type="entry name" value="Sigma70_r4_2"/>
    <property type="match status" value="1"/>
</dbReference>
<evidence type="ECO:0000313" key="10">
    <source>
        <dbReference type="Proteomes" id="UP000247591"/>
    </source>
</evidence>
<comment type="caution">
    <text evidence="9">The sequence shown here is derived from an EMBL/GenBank/DDBJ whole genome shotgun (WGS) entry which is preliminary data.</text>
</comment>
<dbReference type="Gene3D" id="3.10.450.50">
    <property type="match status" value="1"/>
</dbReference>
<dbReference type="InterPro" id="IPR014284">
    <property type="entry name" value="RNA_pol_sigma-70_dom"/>
</dbReference>
<evidence type="ECO:0000256" key="5">
    <source>
        <dbReference type="ARBA" id="ARBA00023125"/>
    </source>
</evidence>
<organism evidence="9 10">
    <name type="scientific">Williamsia limnetica</name>
    <dbReference type="NCBI Taxonomy" id="882452"/>
    <lineage>
        <taxon>Bacteria</taxon>
        <taxon>Bacillati</taxon>
        <taxon>Actinomycetota</taxon>
        <taxon>Actinomycetes</taxon>
        <taxon>Mycobacteriales</taxon>
        <taxon>Nocardiaceae</taxon>
        <taxon>Williamsia</taxon>
    </lineage>
</organism>
<keyword evidence="4" id="KW-0731">Sigma factor</keyword>
<gene>
    <name evidence="9" type="ORF">DFR67_105269</name>
</gene>
<keyword evidence="6" id="KW-0804">Transcription</keyword>
<dbReference type="InterPro" id="IPR032710">
    <property type="entry name" value="NTF2-like_dom_sf"/>
</dbReference>
<dbReference type="InterPro" id="IPR013324">
    <property type="entry name" value="RNA_pol_sigma_r3/r4-like"/>
</dbReference>
<dbReference type="AlphaFoldDB" id="A0A318RNH3"/>
<dbReference type="PANTHER" id="PTHR30173">
    <property type="entry name" value="SIGMA 19 FACTOR"/>
    <property type="match status" value="1"/>
</dbReference>
<dbReference type="SUPFAM" id="SSF88946">
    <property type="entry name" value="Sigma2 domain of RNA polymerase sigma factors"/>
    <property type="match status" value="1"/>
</dbReference>
<dbReference type="Proteomes" id="UP000247591">
    <property type="component" value="Unassembled WGS sequence"/>
</dbReference>
<dbReference type="InterPro" id="IPR013325">
    <property type="entry name" value="RNA_pol_sigma_r2"/>
</dbReference>
<dbReference type="PANTHER" id="PTHR30173:SF36">
    <property type="entry name" value="ECF RNA POLYMERASE SIGMA FACTOR SIGJ"/>
    <property type="match status" value="1"/>
</dbReference>
<dbReference type="GO" id="GO:0003677">
    <property type="term" value="F:DNA binding"/>
    <property type="evidence" value="ECO:0007669"/>
    <property type="project" value="UniProtKB-KW"/>
</dbReference>
<feature type="domain" description="RNA polymerase sigma factor 70 region 4 type 2" evidence="8">
    <location>
        <begin position="121"/>
        <end position="171"/>
    </location>
</feature>
<dbReference type="Gene3D" id="1.10.1740.10">
    <property type="match status" value="1"/>
</dbReference>
<dbReference type="NCBIfam" id="NF007214">
    <property type="entry name" value="PRK09636.1"/>
    <property type="match status" value="1"/>
</dbReference>
<dbReference type="InterPro" id="IPR007627">
    <property type="entry name" value="RNA_pol_sigma70_r2"/>
</dbReference>
<reference evidence="9 10" key="1">
    <citation type="submission" date="2018-06" db="EMBL/GenBank/DDBJ databases">
        <title>Genomic Encyclopedia of Type Strains, Phase IV (KMG-IV): sequencing the most valuable type-strain genomes for metagenomic binning, comparative biology and taxonomic classification.</title>
        <authorList>
            <person name="Goeker M."/>
        </authorList>
    </citation>
    <scope>NUCLEOTIDE SEQUENCE [LARGE SCALE GENOMIC DNA]</scope>
    <source>
        <strain evidence="9 10">DSM 45521</strain>
    </source>
</reference>
<dbReference type="InterPro" id="IPR036388">
    <property type="entry name" value="WH-like_DNA-bd_sf"/>
</dbReference>
<dbReference type="SUPFAM" id="SSF88659">
    <property type="entry name" value="Sigma3 and sigma4 domains of RNA polymerase sigma factors"/>
    <property type="match status" value="1"/>
</dbReference>
<evidence type="ECO:0000259" key="8">
    <source>
        <dbReference type="Pfam" id="PF08281"/>
    </source>
</evidence>
<dbReference type="SUPFAM" id="SSF54427">
    <property type="entry name" value="NTF2-like"/>
    <property type="match status" value="1"/>
</dbReference>
<keyword evidence="3" id="KW-0805">Transcription regulation</keyword>
<proteinExistence type="inferred from homology"/>
<keyword evidence="5" id="KW-0238">DNA-binding</keyword>
<dbReference type="InterPro" id="IPR013249">
    <property type="entry name" value="RNA_pol_sigma70_r4_t2"/>
</dbReference>
<dbReference type="NCBIfam" id="TIGR02957">
    <property type="entry name" value="SigX4"/>
    <property type="match status" value="1"/>
</dbReference>
<evidence type="ECO:0000256" key="3">
    <source>
        <dbReference type="ARBA" id="ARBA00023015"/>
    </source>
</evidence>
<evidence type="ECO:0000256" key="2">
    <source>
        <dbReference type="ARBA" id="ARBA00011344"/>
    </source>
</evidence>
<name>A0A318RNH3_WILLI</name>
<dbReference type="GO" id="GO:0006352">
    <property type="term" value="P:DNA-templated transcription initiation"/>
    <property type="evidence" value="ECO:0007669"/>
    <property type="project" value="InterPro"/>
</dbReference>
<dbReference type="GO" id="GO:0016987">
    <property type="term" value="F:sigma factor activity"/>
    <property type="evidence" value="ECO:0007669"/>
    <property type="project" value="UniProtKB-KW"/>
</dbReference>
<protein>
    <submittedName>
        <fullName evidence="9">RNA polymerase sigma-70 factor (ECF subfamily)</fullName>
    </submittedName>
</protein>
<evidence type="ECO:0000259" key="7">
    <source>
        <dbReference type="Pfam" id="PF04542"/>
    </source>
</evidence>
<dbReference type="InterPro" id="IPR052704">
    <property type="entry name" value="ECF_Sigma-70_Domain"/>
</dbReference>
<comment type="subunit">
    <text evidence="2">Interacts transiently with the RNA polymerase catalytic core formed by RpoA, RpoB, RpoC and RpoZ (2 alpha, 1 beta, 1 beta' and 1 omega subunit) to form the RNA polymerase holoenzyme that can initiate transcription.</text>
</comment>
<evidence type="ECO:0000256" key="4">
    <source>
        <dbReference type="ARBA" id="ARBA00023082"/>
    </source>
</evidence>
<evidence type="ECO:0000256" key="6">
    <source>
        <dbReference type="ARBA" id="ARBA00023163"/>
    </source>
</evidence>
<dbReference type="InterPro" id="IPR014303">
    <property type="entry name" value="RNA_pol_sigma-70_ECF"/>
</dbReference>
<dbReference type="Pfam" id="PF04542">
    <property type="entry name" value="Sigma70_r2"/>
    <property type="match status" value="1"/>
</dbReference>
<comment type="similarity">
    <text evidence="1">Belongs to the sigma-70 factor family. ECF subfamily.</text>
</comment>
<accession>A0A318RNH3</accession>
<dbReference type="Gene3D" id="1.10.10.10">
    <property type="entry name" value="Winged helix-like DNA-binding domain superfamily/Winged helix DNA-binding domain"/>
    <property type="match status" value="1"/>
</dbReference>
<dbReference type="NCBIfam" id="TIGR02937">
    <property type="entry name" value="sigma70-ECF"/>
    <property type="match status" value="1"/>
</dbReference>
<evidence type="ECO:0000256" key="1">
    <source>
        <dbReference type="ARBA" id="ARBA00010641"/>
    </source>
</evidence>